<evidence type="ECO:0000313" key="3">
    <source>
        <dbReference type="Proteomes" id="UP000283387"/>
    </source>
</evidence>
<dbReference type="AlphaFoldDB" id="A0A419W9J9"/>
<keyword evidence="3" id="KW-1185">Reference proteome</keyword>
<evidence type="ECO:0000256" key="1">
    <source>
        <dbReference type="SAM" id="Phobius"/>
    </source>
</evidence>
<dbReference type="RefSeq" id="WP_147377212.1">
    <property type="nucleotide sequence ID" value="NZ_RAPN01000001.1"/>
</dbReference>
<accession>A0A419W9J9</accession>
<proteinExistence type="predicted"/>
<gene>
    <name evidence="2" type="ORF">BC643_2452</name>
</gene>
<evidence type="ECO:0000313" key="2">
    <source>
        <dbReference type="EMBL" id="RKD92082.1"/>
    </source>
</evidence>
<keyword evidence="1" id="KW-0812">Transmembrane</keyword>
<sequence>MKTTIYKRNNSGSQFRNHILRIGALAASMVLFSFVLFGQDDWQKLLSYSSMGEMARIMVAENEKLDETPATTNTEIANFELNEESDQDLEIESWMTDAGFFSSFNIEEAAEPELNLESWMNSDLYFQNYQVAENDCELEIESWMTDEDFWAVK</sequence>
<keyword evidence="1" id="KW-0472">Membrane</keyword>
<feature type="transmembrane region" description="Helical" evidence="1">
    <location>
        <begin position="20"/>
        <end position="38"/>
    </location>
</feature>
<dbReference type="OrthoDB" id="1122082at2"/>
<reference evidence="2 3" key="1">
    <citation type="submission" date="2018-09" db="EMBL/GenBank/DDBJ databases">
        <title>Genomic Encyclopedia of Archaeal and Bacterial Type Strains, Phase II (KMG-II): from individual species to whole genera.</title>
        <authorList>
            <person name="Goeker M."/>
        </authorList>
    </citation>
    <scope>NUCLEOTIDE SEQUENCE [LARGE SCALE GENOMIC DNA]</scope>
    <source>
        <strain evidence="2 3">DSM 27148</strain>
    </source>
</reference>
<name>A0A419W9J9_9BACT</name>
<dbReference type="EMBL" id="RAPN01000001">
    <property type="protein sequence ID" value="RKD92082.1"/>
    <property type="molecule type" value="Genomic_DNA"/>
</dbReference>
<protein>
    <submittedName>
        <fullName evidence="2">Uncharacterized protein</fullName>
    </submittedName>
</protein>
<dbReference type="Proteomes" id="UP000283387">
    <property type="component" value="Unassembled WGS sequence"/>
</dbReference>
<keyword evidence="1" id="KW-1133">Transmembrane helix</keyword>
<comment type="caution">
    <text evidence="2">The sequence shown here is derived from an EMBL/GenBank/DDBJ whole genome shotgun (WGS) entry which is preliminary data.</text>
</comment>
<organism evidence="2 3">
    <name type="scientific">Mangrovibacterium diazotrophicum</name>
    <dbReference type="NCBI Taxonomy" id="1261403"/>
    <lineage>
        <taxon>Bacteria</taxon>
        <taxon>Pseudomonadati</taxon>
        <taxon>Bacteroidota</taxon>
        <taxon>Bacteroidia</taxon>
        <taxon>Marinilabiliales</taxon>
        <taxon>Prolixibacteraceae</taxon>
        <taxon>Mangrovibacterium</taxon>
    </lineage>
</organism>